<dbReference type="Gene3D" id="3.20.20.370">
    <property type="entry name" value="Glycoside hydrolase/deacetylase"/>
    <property type="match status" value="1"/>
</dbReference>
<feature type="region of interest" description="Disordered" evidence="6">
    <location>
        <begin position="244"/>
        <end position="271"/>
    </location>
</feature>
<dbReference type="AlphaFoldDB" id="A0A318ZRT3"/>
<name>A0A318ZRT3_9EURO</name>
<dbReference type="CDD" id="cd10958">
    <property type="entry name" value="CE4_NodB_like_2"/>
    <property type="match status" value="1"/>
</dbReference>
<evidence type="ECO:0000256" key="2">
    <source>
        <dbReference type="ARBA" id="ARBA00023024"/>
    </source>
</evidence>
<protein>
    <recommendedName>
        <fullName evidence="4">chitin deacetylase</fullName>
        <ecNumber evidence="4">3.5.1.41</ecNumber>
    </recommendedName>
</protein>
<evidence type="ECO:0000256" key="5">
    <source>
        <dbReference type="ARBA" id="ARBA00048494"/>
    </source>
</evidence>
<keyword evidence="7" id="KW-1133">Transmembrane helix</keyword>
<dbReference type="OrthoDB" id="407355at2759"/>
<keyword evidence="10" id="KW-1185">Reference proteome</keyword>
<dbReference type="InterPro" id="IPR050248">
    <property type="entry name" value="Polysacc_deacetylase_ArnD"/>
</dbReference>
<feature type="region of interest" description="Disordered" evidence="6">
    <location>
        <begin position="36"/>
        <end position="81"/>
    </location>
</feature>
<evidence type="ECO:0000256" key="7">
    <source>
        <dbReference type="SAM" id="Phobius"/>
    </source>
</evidence>
<evidence type="ECO:0000256" key="6">
    <source>
        <dbReference type="SAM" id="MobiDB-lite"/>
    </source>
</evidence>
<keyword evidence="2" id="KW-0146">Chitin degradation</keyword>
<feature type="transmembrane region" description="Helical" evidence="7">
    <location>
        <begin position="101"/>
        <end position="120"/>
    </location>
</feature>
<dbReference type="InterPro" id="IPR011330">
    <property type="entry name" value="Glyco_hydro/deAcase_b/a-brl"/>
</dbReference>
<evidence type="ECO:0000256" key="4">
    <source>
        <dbReference type="ARBA" id="ARBA00024056"/>
    </source>
</evidence>
<dbReference type="EMBL" id="KZ821248">
    <property type="protein sequence ID" value="PYH42798.1"/>
    <property type="molecule type" value="Genomic_DNA"/>
</dbReference>
<reference evidence="9 10" key="1">
    <citation type="submission" date="2016-12" db="EMBL/GenBank/DDBJ databases">
        <title>The genomes of Aspergillus section Nigri reveals drivers in fungal speciation.</title>
        <authorList>
            <consortium name="DOE Joint Genome Institute"/>
            <person name="Vesth T.C."/>
            <person name="Nybo J."/>
            <person name="Theobald S."/>
            <person name="Brandl J."/>
            <person name="Frisvad J.C."/>
            <person name="Nielsen K.F."/>
            <person name="Lyhne E.K."/>
            <person name="Kogle M.E."/>
            <person name="Kuo A."/>
            <person name="Riley R."/>
            <person name="Clum A."/>
            <person name="Nolan M."/>
            <person name="Lipzen A."/>
            <person name="Salamov A."/>
            <person name="Henrissat B."/>
            <person name="Wiebenga A."/>
            <person name="De Vries R.P."/>
            <person name="Grigoriev I.V."/>
            <person name="Mortensen U.H."/>
            <person name="Andersen M.R."/>
            <person name="Baker S.E."/>
        </authorList>
    </citation>
    <scope>NUCLEOTIDE SEQUENCE [LARGE SCALE GENOMIC DNA]</scope>
    <source>
        <strain evidence="9 10">JOP 1030-1</strain>
    </source>
</reference>
<dbReference type="Pfam" id="PF01522">
    <property type="entry name" value="Polysacc_deac_1"/>
    <property type="match status" value="1"/>
</dbReference>
<keyword evidence="2" id="KW-0624">Polysaccharide degradation</keyword>
<dbReference type="GO" id="GO:0005975">
    <property type="term" value="P:carbohydrate metabolic process"/>
    <property type="evidence" value="ECO:0007669"/>
    <property type="project" value="InterPro"/>
</dbReference>
<evidence type="ECO:0000313" key="10">
    <source>
        <dbReference type="Proteomes" id="UP000248349"/>
    </source>
</evidence>
<dbReference type="PROSITE" id="PS51677">
    <property type="entry name" value="NODB"/>
    <property type="match status" value="1"/>
</dbReference>
<feature type="transmembrane region" description="Helical" evidence="7">
    <location>
        <begin position="12"/>
        <end position="31"/>
    </location>
</feature>
<feature type="domain" description="NodB homology" evidence="8">
    <location>
        <begin position="149"/>
        <end position="359"/>
    </location>
</feature>
<dbReference type="GeneID" id="37076801"/>
<keyword evidence="3" id="KW-0170">Cobalt</keyword>
<gene>
    <name evidence="9" type="ORF">BP01DRAFT_359026</name>
</gene>
<dbReference type="InterPro" id="IPR002509">
    <property type="entry name" value="NODB_dom"/>
</dbReference>
<comment type="catalytic activity">
    <reaction evidence="5">
        <text>[(1-&gt;4)-N-acetyl-beta-D-glucosaminyl](n) + n H2O = chitosan + n acetate</text>
        <dbReference type="Rhea" id="RHEA:10464"/>
        <dbReference type="Rhea" id="RHEA-COMP:9593"/>
        <dbReference type="Rhea" id="RHEA-COMP:9597"/>
        <dbReference type="ChEBI" id="CHEBI:15377"/>
        <dbReference type="ChEBI" id="CHEBI:17029"/>
        <dbReference type="ChEBI" id="CHEBI:30089"/>
        <dbReference type="ChEBI" id="CHEBI:57704"/>
        <dbReference type="EC" id="3.5.1.41"/>
    </reaction>
    <physiologicalReaction direction="left-to-right" evidence="5">
        <dbReference type="Rhea" id="RHEA:10465"/>
    </physiologicalReaction>
</comment>
<dbReference type="GO" id="GO:0006032">
    <property type="term" value="P:chitin catabolic process"/>
    <property type="evidence" value="ECO:0007669"/>
    <property type="project" value="UniProtKB-KW"/>
</dbReference>
<evidence type="ECO:0000256" key="1">
    <source>
        <dbReference type="ARBA" id="ARBA00001941"/>
    </source>
</evidence>
<evidence type="ECO:0000256" key="3">
    <source>
        <dbReference type="ARBA" id="ARBA00023285"/>
    </source>
</evidence>
<evidence type="ECO:0000313" key="9">
    <source>
        <dbReference type="EMBL" id="PYH42798.1"/>
    </source>
</evidence>
<comment type="cofactor">
    <cofactor evidence="1">
        <name>Co(2+)</name>
        <dbReference type="ChEBI" id="CHEBI:48828"/>
    </cofactor>
</comment>
<keyword evidence="9" id="KW-0378">Hydrolase</keyword>
<feature type="compositionally biased region" description="Acidic residues" evidence="6">
    <location>
        <begin position="245"/>
        <end position="255"/>
    </location>
</feature>
<dbReference type="GO" id="GO:0009272">
    <property type="term" value="P:fungal-type cell wall biogenesis"/>
    <property type="evidence" value="ECO:0007669"/>
    <property type="project" value="UniProtKB-ARBA"/>
</dbReference>
<accession>A0A318ZRT3</accession>
<keyword evidence="7" id="KW-0472">Membrane</keyword>
<dbReference type="SUPFAM" id="SSF88713">
    <property type="entry name" value="Glycoside hydrolase/deacetylase"/>
    <property type="match status" value="1"/>
</dbReference>
<sequence>MPRLHLTNHLNRLLTLLLTTLPTPLTTFLPSRLRTYTHRTRARARSRALSRPHPPPPPPYQYNDLKPYKDKKHPFPNTNHPCRNPPNQYYLRLRHLLKMTLVTLLLLTLFLTLLPAYTIYRPPSLLIRYLQHRYPDVLFHVPLPPSAPKTIALTIDDSPSTFTPEILGLLEQYEARATFFVIGAQIAAPRGQEILQEMVRAGMELGNHAMSDRPSLELSDAVLEAEVVGVQGWLDRIEWQVFPSPEEEDDDEREDREELGGGRRQQQQQQQRKYKWFRPGSGFFSDRMRAIIQKLGMRIALGSVYPHDAQIDWPRLNAWHILSMVRSGSVIVCHDRRGWTVPMLKRVLPELKRRGYRVVTLSELVELGEQGLHLEL</sequence>
<organism evidence="9 10">
    <name type="scientific">Aspergillus saccharolyticus JOP 1030-1</name>
    <dbReference type="NCBI Taxonomy" id="1450539"/>
    <lineage>
        <taxon>Eukaryota</taxon>
        <taxon>Fungi</taxon>
        <taxon>Dikarya</taxon>
        <taxon>Ascomycota</taxon>
        <taxon>Pezizomycotina</taxon>
        <taxon>Eurotiomycetes</taxon>
        <taxon>Eurotiomycetidae</taxon>
        <taxon>Eurotiales</taxon>
        <taxon>Aspergillaceae</taxon>
        <taxon>Aspergillus</taxon>
        <taxon>Aspergillus subgen. Circumdati</taxon>
    </lineage>
</organism>
<proteinExistence type="predicted"/>
<dbReference type="Proteomes" id="UP000248349">
    <property type="component" value="Unassembled WGS sequence"/>
</dbReference>
<dbReference type="EC" id="3.5.1.41" evidence="4"/>
<dbReference type="PANTHER" id="PTHR10587:SF137">
    <property type="entry name" value="4-DEOXY-4-FORMAMIDO-L-ARABINOSE-PHOSPHOUNDECAPRENOL DEFORMYLASE ARND-RELATED"/>
    <property type="match status" value="1"/>
</dbReference>
<dbReference type="STRING" id="1450539.A0A318ZRT3"/>
<dbReference type="GO" id="GO:0004099">
    <property type="term" value="F:chitin deacetylase activity"/>
    <property type="evidence" value="ECO:0007669"/>
    <property type="project" value="UniProtKB-EC"/>
</dbReference>
<feature type="compositionally biased region" description="Basic residues" evidence="6">
    <location>
        <begin position="36"/>
        <end position="50"/>
    </location>
</feature>
<keyword evidence="2" id="KW-0119">Carbohydrate metabolism</keyword>
<dbReference type="PANTHER" id="PTHR10587">
    <property type="entry name" value="GLYCOSYL TRANSFERASE-RELATED"/>
    <property type="match status" value="1"/>
</dbReference>
<dbReference type="RefSeq" id="XP_025428780.1">
    <property type="nucleotide sequence ID" value="XM_025575573.1"/>
</dbReference>
<evidence type="ECO:0000259" key="8">
    <source>
        <dbReference type="PROSITE" id="PS51677"/>
    </source>
</evidence>
<keyword evidence="7" id="KW-0812">Transmembrane</keyword>